<feature type="domain" description="Integrase catalytic" evidence="2">
    <location>
        <begin position="134"/>
        <end position="300"/>
    </location>
</feature>
<dbReference type="GO" id="GO:0003676">
    <property type="term" value="F:nucleic acid binding"/>
    <property type="evidence" value="ECO:0007669"/>
    <property type="project" value="InterPro"/>
</dbReference>
<dbReference type="Pfam" id="PF13565">
    <property type="entry name" value="HTH_32"/>
    <property type="match status" value="1"/>
</dbReference>
<gene>
    <name evidence="3" type="ORF">DET59_1432</name>
</gene>
<evidence type="ECO:0000313" key="3">
    <source>
        <dbReference type="EMBL" id="RBO98150.1"/>
    </source>
</evidence>
<dbReference type="InterPro" id="IPR009057">
    <property type="entry name" value="Homeodomain-like_sf"/>
</dbReference>
<dbReference type="GO" id="GO:0015074">
    <property type="term" value="P:DNA integration"/>
    <property type="evidence" value="ECO:0007669"/>
    <property type="project" value="InterPro"/>
</dbReference>
<dbReference type="EMBL" id="QNRJ01000043">
    <property type="protein sequence ID" value="RBO98150.1"/>
    <property type="molecule type" value="Genomic_DNA"/>
</dbReference>
<dbReference type="Proteomes" id="UP000252118">
    <property type="component" value="Unassembled WGS sequence"/>
</dbReference>
<evidence type="ECO:0000256" key="1">
    <source>
        <dbReference type="SAM" id="MobiDB-lite"/>
    </source>
</evidence>
<dbReference type="PANTHER" id="PTHR46889:SF4">
    <property type="entry name" value="TRANSPOSASE INSO FOR INSERTION SEQUENCE ELEMENT IS911B-RELATED"/>
    <property type="match status" value="1"/>
</dbReference>
<dbReference type="InterPro" id="IPR012337">
    <property type="entry name" value="RNaseH-like_sf"/>
</dbReference>
<dbReference type="InterPro" id="IPR001584">
    <property type="entry name" value="Integrase_cat-core"/>
</dbReference>
<feature type="compositionally biased region" description="Basic and acidic residues" evidence="1">
    <location>
        <begin position="340"/>
        <end position="352"/>
    </location>
</feature>
<evidence type="ECO:0000259" key="2">
    <source>
        <dbReference type="PROSITE" id="PS50994"/>
    </source>
</evidence>
<accession>A0A366E707</accession>
<dbReference type="SUPFAM" id="SSF53098">
    <property type="entry name" value="Ribonuclease H-like"/>
    <property type="match status" value="1"/>
</dbReference>
<feature type="region of interest" description="Disordered" evidence="1">
    <location>
        <begin position="322"/>
        <end position="352"/>
    </location>
</feature>
<dbReference type="NCBIfam" id="NF033516">
    <property type="entry name" value="transpos_IS3"/>
    <property type="match status" value="1"/>
</dbReference>
<dbReference type="InterPro" id="IPR048020">
    <property type="entry name" value="Transpos_IS3"/>
</dbReference>
<reference evidence="3 4" key="1">
    <citation type="submission" date="2018-06" db="EMBL/GenBank/DDBJ databases">
        <title>Freshwater and sediment microbial communities from various areas in North America, analyzing microbe dynamics in response to fracking.</title>
        <authorList>
            <person name="Lamendella R."/>
        </authorList>
    </citation>
    <scope>NUCLEOTIDE SEQUENCE [LARGE SCALE GENOMIC DNA]</scope>
    <source>
        <strain evidence="3 4">97B</strain>
    </source>
</reference>
<proteinExistence type="predicted"/>
<dbReference type="InterPro" id="IPR050900">
    <property type="entry name" value="Transposase_IS3/IS150/IS904"/>
</dbReference>
<feature type="compositionally biased region" description="Polar residues" evidence="1">
    <location>
        <begin position="325"/>
        <end position="337"/>
    </location>
</feature>
<evidence type="ECO:0000313" key="4">
    <source>
        <dbReference type="Proteomes" id="UP000252118"/>
    </source>
</evidence>
<sequence>MICPSNRALAVELILEANQTGARLAKACEELHISVRTYERWVAEGDLKVDQRPLTKRPVPKNKLSEEEKEKIMAVVKQEEYADLPPTQIVPKLADRGTYIASESTFYRVLREEKMQHHRGRSQKPTRRIPESHLATLPNQVWTWDITWLGGPVKGLYYRLYLILDLFSRKVVGWEVWEKEEAKHAETLVKRAVINEKIQGAPLVLHSDNGSPMKAETFLSLLEKLGIQSSFSRPRVSNDNPYSEAMFRTLKYRPDFPYKGFASLEEARQWAQQFVHWYNEIHLHSGLNFVTPLQCHTGEHIAILEKRKNVYEEAKAKHPERWARSTRNWAPNEQVTLNPMRDEGQNEAIRKP</sequence>
<name>A0A366E707_9BACI</name>
<dbReference type="Pfam" id="PF00665">
    <property type="entry name" value="rve"/>
    <property type="match status" value="1"/>
</dbReference>
<dbReference type="InterPro" id="IPR036397">
    <property type="entry name" value="RNaseH_sf"/>
</dbReference>
<protein>
    <submittedName>
        <fullName evidence="3">Transposase InsO family protein</fullName>
    </submittedName>
</protein>
<dbReference type="Gene3D" id="3.30.420.10">
    <property type="entry name" value="Ribonuclease H-like superfamily/Ribonuclease H"/>
    <property type="match status" value="1"/>
</dbReference>
<dbReference type="SUPFAM" id="SSF46689">
    <property type="entry name" value="Homeodomain-like"/>
    <property type="match status" value="1"/>
</dbReference>
<dbReference type="AlphaFoldDB" id="A0A366E707"/>
<dbReference type="PROSITE" id="PS50994">
    <property type="entry name" value="INTEGRASE"/>
    <property type="match status" value="1"/>
</dbReference>
<comment type="caution">
    <text evidence="3">The sequence shown here is derived from an EMBL/GenBank/DDBJ whole genome shotgun (WGS) entry which is preliminary data.</text>
</comment>
<dbReference type="PANTHER" id="PTHR46889">
    <property type="entry name" value="TRANSPOSASE INSF FOR INSERTION SEQUENCE IS3B-RELATED"/>
    <property type="match status" value="1"/>
</dbReference>
<organism evidence="3 4">
    <name type="scientific">Rossellomorea aquimaris</name>
    <dbReference type="NCBI Taxonomy" id="189382"/>
    <lineage>
        <taxon>Bacteria</taxon>
        <taxon>Bacillati</taxon>
        <taxon>Bacillota</taxon>
        <taxon>Bacilli</taxon>
        <taxon>Bacillales</taxon>
        <taxon>Bacillaceae</taxon>
        <taxon>Rossellomorea</taxon>
    </lineage>
</organism>